<dbReference type="GO" id="GO:0003954">
    <property type="term" value="F:NADH dehydrogenase activity"/>
    <property type="evidence" value="ECO:0007669"/>
    <property type="project" value="TreeGrafter"/>
</dbReference>
<feature type="transmembrane region" description="Helical" evidence="8">
    <location>
        <begin position="152"/>
        <end position="174"/>
    </location>
</feature>
<feature type="transmembrane region" description="Helical" evidence="8">
    <location>
        <begin position="269"/>
        <end position="286"/>
    </location>
</feature>
<reference evidence="9" key="2">
    <citation type="journal article" date="2020" name="Nucleic Acids Res.">
        <title>A functional twintron, 'zombie' twintrons and a hypermobile group II intron invading itself in plant mitochondria.</title>
        <authorList>
            <person name="Zumkeller S."/>
            <person name="Gerke P."/>
            <person name="Knoop V."/>
        </authorList>
    </citation>
    <scope>NUCLEOTIDE SEQUENCE</scope>
</reference>
<dbReference type="PROSITE" id="PS00668">
    <property type="entry name" value="COMPLEX1_ND1_2"/>
    <property type="match status" value="1"/>
</dbReference>
<name>A0A6B9PAD6_9EMBR</name>
<keyword evidence="4 8" id="KW-1133">Transmembrane helix</keyword>
<geneLocation type="mitochondrion" evidence="9"/>
<evidence type="ECO:0000256" key="6">
    <source>
        <dbReference type="RuleBase" id="RU000471"/>
    </source>
</evidence>
<feature type="transmembrane region" description="Helical" evidence="8">
    <location>
        <begin position="6"/>
        <end position="29"/>
    </location>
</feature>
<dbReference type="GO" id="GO:0005886">
    <property type="term" value="C:plasma membrane"/>
    <property type="evidence" value="ECO:0007669"/>
    <property type="project" value="UniProtKB-SubCell"/>
</dbReference>
<comment type="subcellular location">
    <subcellularLocation>
        <location evidence="6">Cell membrane</location>
        <topology evidence="6">Multi-pass membrane protein</topology>
    </subcellularLocation>
    <subcellularLocation>
        <location evidence="1">Membrane</location>
        <topology evidence="1">Multi-pass membrane protein</topology>
    </subcellularLocation>
</comment>
<dbReference type="EC" id="7.1.1.2" evidence="7"/>
<keyword evidence="7 9" id="KW-0496">Mitochondrion</keyword>
<evidence type="ECO:0000256" key="5">
    <source>
        <dbReference type="ARBA" id="ARBA00023136"/>
    </source>
</evidence>
<evidence type="ECO:0000313" key="9">
    <source>
        <dbReference type="EMBL" id="QHD46960.1"/>
    </source>
</evidence>
<gene>
    <name evidence="9" type="primary">nad1</name>
</gene>
<evidence type="ECO:0000256" key="3">
    <source>
        <dbReference type="ARBA" id="ARBA00022692"/>
    </source>
</evidence>
<organism evidence="9">
    <name type="scientific">Anthoceros agrestis</name>
    <dbReference type="NCBI Taxonomy" id="41834"/>
    <lineage>
        <taxon>Eukaryota</taxon>
        <taxon>Viridiplantae</taxon>
        <taxon>Streptophyta</taxon>
        <taxon>Embryophyta</taxon>
        <taxon>Anthocerotophyta</taxon>
        <taxon>Anthocerotopsida</taxon>
        <taxon>Anthocerotidae</taxon>
        <taxon>Anthocerotales</taxon>
        <taxon>Anthocerotaceae</taxon>
        <taxon>Anthoceros</taxon>
    </lineage>
</organism>
<sequence>MKLYIIGILAKILGIIIPLLLGVAFLVLAERKVMASMQRRKGPNVVGLFGLLQPLADGLKLMIKEPILPSSANSFIFIMAPVITFMLSLVAWAVIPFDYGMVLSDLNVGILYLFAISSLGVYGIITAGWASNSKYAFLGALRSAAQMVSYEVSIGLIIITVLICVGSCNFSEIVMAQKQIWFGIPLFPVSIMFFISCLAETNRAPFDLPEAEAELVAGYNVEYSSMGFALFFLGEYANMILMSSLCTLLFLGGWLPILDLPIFQGISGSIWFSIKVLFLLFIYIWVRAAFPRYRYDQLMRLGWKVFLPLSLAWVVFVSGILVAFDWLP</sequence>
<comment type="similarity">
    <text evidence="2 6">Belongs to the complex I subunit 1 family.</text>
</comment>
<feature type="transmembrane region" description="Helical" evidence="8">
    <location>
        <begin position="306"/>
        <end position="327"/>
    </location>
</feature>
<evidence type="ECO:0000256" key="1">
    <source>
        <dbReference type="ARBA" id="ARBA00004141"/>
    </source>
</evidence>
<dbReference type="HAMAP" id="MF_01350">
    <property type="entry name" value="NDH1_NuoH"/>
    <property type="match status" value="1"/>
</dbReference>
<dbReference type="InterPro" id="IPR001694">
    <property type="entry name" value="NADH_UbQ_OxRdtase_su1/FPO"/>
</dbReference>
<evidence type="ECO:0000256" key="7">
    <source>
        <dbReference type="RuleBase" id="RU000473"/>
    </source>
</evidence>
<keyword evidence="6" id="KW-0520">NAD</keyword>
<keyword evidence="3 6" id="KW-0812">Transmembrane</keyword>
<feature type="transmembrane region" description="Helical" evidence="8">
    <location>
        <begin position="72"/>
        <end position="95"/>
    </location>
</feature>
<keyword evidence="7" id="KW-0830">Ubiquinone</keyword>
<dbReference type="NCBIfam" id="NF004741">
    <property type="entry name" value="PRK06076.1-2"/>
    <property type="match status" value="1"/>
</dbReference>
<evidence type="ECO:0000256" key="4">
    <source>
        <dbReference type="ARBA" id="ARBA00022989"/>
    </source>
</evidence>
<protein>
    <recommendedName>
        <fullName evidence="7">NADH-ubiquinone oxidoreductase chain 1</fullName>
        <ecNumber evidence="7">7.1.1.2</ecNumber>
    </recommendedName>
</protein>
<dbReference type="PANTHER" id="PTHR11432">
    <property type="entry name" value="NADH DEHYDROGENASE SUBUNIT 1"/>
    <property type="match status" value="1"/>
</dbReference>
<dbReference type="PANTHER" id="PTHR11432:SF3">
    <property type="entry name" value="NADH-UBIQUINONE OXIDOREDUCTASE CHAIN 1"/>
    <property type="match status" value="1"/>
</dbReference>
<proteinExistence type="inferred from homology"/>
<dbReference type="PROSITE" id="PS00667">
    <property type="entry name" value="COMPLEX1_ND1_1"/>
    <property type="match status" value="1"/>
</dbReference>
<dbReference type="EMBL" id="MK087647">
    <property type="protein sequence ID" value="QHD46960.1"/>
    <property type="molecule type" value="Genomic_DNA"/>
</dbReference>
<accession>A0A6B9PAD6</accession>
<reference evidence="9" key="1">
    <citation type="journal article" date="2020" name="New Phytol.">
        <title>Towards a plant model for enigmatic U-to-C RNA editing: the organelle genomes, transcriptomes, editomes and candidate RNA editing factors in the hornwort Anthoceros agrestis.</title>
        <authorList>
            <person name="Gerke P."/>
            <person name="Szovenyi P."/>
            <person name="Neubauer A."/>
            <person name="Lenz H."/>
            <person name="Gutmann B."/>
            <person name="McDowell R."/>
            <person name="Small I."/>
            <person name="Schallenberg-Rudinger M."/>
            <person name="Knoop V."/>
        </authorList>
    </citation>
    <scope>NUCLEOTIDE SEQUENCE</scope>
</reference>
<comment type="catalytic activity">
    <reaction evidence="7">
        <text>a ubiquinone + NADH + 5 H(+)(in) = a ubiquinol + NAD(+) + 4 H(+)(out)</text>
        <dbReference type="Rhea" id="RHEA:29091"/>
        <dbReference type="Rhea" id="RHEA-COMP:9565"/>
        <dbReference type="Rhea" id="RHEA-COMP:9566"/>
        <dbReference type="ChEBI" id="CHEBI:15378"/>
        <dbReference type="ChEBI" id="CHEBI:16389"/>
        <dbReference type="ChEBI" id="CHEBI:17976"/>
        <dbReference type="ChEBI" id="CHEBI:57540"/>
        <dbReference type="ChEBI" id="CHEBI:57945"/>
        <dbReference type="EC" id="7.1.1.2"/>
    </reaction>
</comment>
<feature type="transmembrane region" description="Helical" evidence="8">
    <location>
        <begin position="180"/>
        <end position="199"/>
    </location>
</feature>
<feature type="transmembrane region" description="Helical" evidence="8">
    <location>
        <begin position="110"/>
        <end position="131"/>
    </location>
</feature>
<feature type="transmembrane region" description="Helical" evidence="8">
    <location>
        <begin position="236"/>
        <end position="257"/>
    </location>
</feature>
<dbReference type="NCBIfam" id="NF004745">
    <property type="entry name" value="PRK06076.1-6"/>
    <property type="match status" value="1"/>
</dbReference>
<dbReference type="Pfam" id="PF00146">
    <property type="entry name" value="NADHdh"/>
    <property type="match status" value="1"/>
</dbReference>
<dbReference type="AlphaFoldDB" id="A0A6B9PAD6"/>
<keyword evidence="5 8" id="KW-0472">Membrane</keyword>
<dbReference type="GO" id="GO:0009060">
    <property type="term" value="P:aerobic respiration"/>
    <property type="evidence" value="ECO:0007669"/>
    <property type="project" value="TreeGrafter"/>
</dbReference>
<evidence type="ECO:0000256" key="2">
    <source>
        <dbReference type="ARBA" id="ARBA00010535"/>
    </source>
</evidence>
<evidence type="ECO:0000256" key="8">
    <source>
        <dbReference type="SAM" id="Phobius"/>
    </source>
</evidence>
<dbReference type="GO" id="GO:0008137">
    <property type="term" value="F:NADH dehydrogenase (ubiquinone) activity"/>
    <property type="evidence" value="ECO:0007669"/>
    <property type="project" value="UniProtKB-EC"/>
</dbReference>
<dbReference type="InterPro" id="IPR018086">
    <property type="entry name" value="NADH_UbQ_OxRdtase_su1_CS"/>
</dbReference>